<dbReference type="EMBL" id="CP145607">
    <property type="protein sequence ID" value="WWM69172.1"/>
    <property type="molecule type" value="Genomic_DNA"/>
</dbReference>
<feature type="signal peptide" evidence="1">
    <location>
        <begin position="1"/>
        <end position="20"/>
    </location>
</feature>
<dbReference type="SUPFAM" id="SSF49464">
    <property type="entry name" value="Carboxypeptidase regulatory domain-like"/>
    <property type="match status" value="1"/>
</dbReference>
<organism evidence="2 3">
    <name type="scientific">Sphingomonas kaistensis</name>
    <dbReference type="NCBI Taxonomy" id="298708"/>
    <lineage>
        <taxon>Bacteria</taxon>
        <taxon>Pseudomonadati</taxon>
        <taxon>Pseudomonadota</taxon>
        <taxon>Alphaproteobacteria</taxon>
        <taxon>Sphingomonadales</taxon>
        <taxon>Sphingomonadaceae</taxon>
        <taxon>Sphingomonas</taxon>
    </lineage>
</organism>
<dbReference type="InterPro" id="IPR034242">
    <property type="entry name" value="MauL"/>
</dbReference>
<protein>
    <submittedName>
        <fullName evidence="2">Methylamine utilization protein</fullName>
    </submittedName>
</protein>
<sequence length="197" mass="20902">MRLPVIAGFALLNLPGNVAAATLNVVVVDAAGRPVQNAVVSARPLGVPASGPRFASTKVMGQRNIQFTPGTLVVPLGSTVSFPNYDKVRHHVFSFSKAKRFELKLFGRDESRSVLLDKPGTVAVGCNIHDAMRGFIRVVDAPFAGTSDAAGRLSLAGTPAGRFQLTVWHPQVRARDQEVTVIGSASAPVVIRLPLSR</sequence>
<evidence type="ECO:0000256" key="1">
    <source>
        <dbReference type="SAM" id="SignalP"/>
    </source>
</evidence>
<proteinExistence type="predicted"/>
<dbReference type="CDD" id="cd04221">
    <property type="entry name" value="MauL"/>
    <property type="match status" value="1"/>
</dbReference>
<dbReference type="RefSeq" id="WP_338501078.1">
    <property type="nucleotide sequence ID" value="NZ_CP145607.1"/>
</dbReference>
<dbReference type="SUPFAM" id="SSF49503">
    <property type="entry name" value="Cupredoxins"/>
    <property type="match status" value="1"/>
</dbReference>
<reference evidence="2 3" key="1">
    <citation type="submission" date="2024-02" db="EMBL/GenBank/DDBJ databases">
        <title>Full genome sequence of Sphingomonas kaistensis.</title>
        <authorList>
            <person name="Poletto B.L."/>
            <person name="Silva G."/>
            <person name="Galante D."/>
            <person name="Campos K.R."/>
            <person name="Santos M.B.N."/>
            <person name="Sacchi C.T."/>
        </authorList>
    </citation>
    <scope>NUCLEOTIDE SEQUENCE [LARGE SCALE GENOMIC DNA]</scope>
    <source>
        <strain evidence="2 3">MA4R</strain>
    </source>
</reference>
<name>A0ABZ2FZ49_9SPHN</name>
<dbReference type="InterPro" id="IPR008969">
    <property type="entry name" value="CarboxyPept-like_regulatory"/>
</dbReference>
<accession>A0ABZ2FZ49</accession>
<dbReference type="InterPro" id="IPR008972">
    <property type="entry name" value="Cupredoxin"/>
</dbReference>
<gene>
    <name evidence="2" type="ORF">V6R86_00255</name>
</gene>
<feature type="chain" id="PRO_5045073673" evidence="1">
    <location>
        <begin position="21"/>
        <end position="197"/>
    </location>
</feature>
<keyword evidence="3" id="KW-1185">Reference proteome</keyword>
<keyword evidence="1" id="KW-0732">Signal</keyword>
<dbReference type="Gene3D" id="2.60.40.420">
    <property type="entry name" value="Cupredoxins - blue copper proteins"/>
    <property type="match status" value="1"/>
</dbReference>
<evidence type="ECO:0000313" key="3">
    <source>
        <dbReference type="Proteomes" id="UP001382935"/>
    </source>
</evidence>
<dbReference type="Proteomes" id="UP001382935">
    <property type="component" value="Chromosome"/>
</dbReference>
<evidence type="ECO:0000313" key="2">
    <source>
        <dbReference type="EMBL" id="WWM69172.1"/>
    </source>
</evidence>